<dbReference type="EC" id="3.2.1.23" evidence="3"/>
<dbReference type="InterPro" id="IPR006102">
    <property type="entry name" value="Ig-like_GH2"/>
</dbReference>
<dbReference type="Pfam" id="PF00703">
    <property type="entry name" value="Glyco_hydro_2"/>
    <property type="match status" value="1"/>
</dbReference>
<dbReference type="Gene3D" id="2.60.120.260">
    <property type="entry name" value="Galactose-binding domain-like"/>
    <property type="match status" value="1"/>
</dbReference>
<dbReference type="PANTHER" id="PTHR46323:SF2">
    <property type="entry name" value="BETA-GALACTOSIDASE"/>
    <property type="match status" value="1"/>
</dbReference>
<proteinExistence type="inferred from homology"/>
<dbReference type="Pfam" id="PF16353">
    <property type="entry name" value="LacZ_4"/>
    <property type="match status" value="1"/>
</dbReference>
<dbReference type="SUPFAM" id="SSF74650">
    <property type="entry name" value="Galactose mutarotase-like"/>
    <property type="match status" value="1"/>
</dbReference>
<dbReference type="Pfam" id="PF02837">
    <property type="entry name" value="Glyco_hydro_2_N"/>
    <property type="match status" value="1"/>
</dbReference>
<dbReference type="PRINTS" id="PR00132">
    <property type="entry name" value="GLHYDRLASE2"/>
</dbReference>
<dbReference type="InterPro" id="IPR004199">
    <property type="entry name" value="B-gal_small/dom_5"/>
</dbReference>
<evidence type="ECO:0000256" key="5">
    <source>
        <dbReference type="ARBA" id="ARBA00023295"/>
    </source>
</evidence>
<dbReference type="InterPro" id="IPR006103">
    <property type="entry name" value="Glyco_hydro_2_cat"/>
</dbReference>
<organism evidence="8">
    <name type="scientific">freshwater metagenome</name>
    <dbReference type="NCBI Taxonomy" id="449393"/>
    <lineage>
        <taxon>unclassified sequences</taxon>
        <taxon>metagenomes</taxon>
        <taxon>ecological metagenomes</taxon>
    </lineage>
</organism>
<dbReference type="Gene3D" id="2.60.40.10">
    <property type="entry name" value="Immunoglobulins"/>
    <property type="match status" value="2"/>
</dbReference>
<dbReference type="SUPFAM" id="SSF49785">
    <property type="entry name" value="Galactose-binding domain-like"/>
    <property type="match status" value="1"/>
</dbReference>
<dbReference type="AlphaFoldDB" id="A0A6J6M8H5"/>
<feature type="domain" description="Beta galactosidase small chain/" evidence="7">
    <location>
        <begin position="730"/>
        <end position="966"/>
    </location>
</feature>
<evidence type="ECO:0000313" key="8">
    <source>
        <dbReference type="EMBL" id="CAB4670461.1"/>
    </source>
</evidence>
<dbReference type="PANTHER" id="PTHR46323">
    <property type="entry name" value="BETA-GALACTOSIDASE"/>
    <property type="match status" value="1"/>
</dbReference>
<dbReference type="InterPro" id="IPR050347">
    <property type="entry name" value="Bact_Beta-galactosidase"/>
</dbReference>
<dbReference type="PROSITE" id="PS00719">
    <property type="entry name" value="GLYCOSYL_HYDROL_F2_1"/>
    <property type="match status" value="1"/>
</dbReference>
<dbReference type="SUPFAM" id="SSF51445">
    <property type="entry name" value="(Trans)glycosidases"/>
    <property type="match status" value="1"/>
</dbReference>
<comment type="catalytic activity">
    <reaction evidence="1">
        <text>Hydrolysis of terminal non-reducing beta-D-galactose residues in beta-D-galactosides.</text>
        <dbReference type="EC" id="3.2.1.23"/>
    </reaction>
</comment>
<name>A0A6J6M8H5_9ZZZZ</name>
<dbReference type="Gene3D" id="2.70.98.10">
    <property type="match status" value="1"/>
</dbReference>
<dbReference type="GO" id="GO:0030246">
    <property type="term" value="F:carbohydrate binding"/>
    <property type="evidence" value="ECO:0007669"/>
    <property type="project" value="InterPro"/>
</dbReference>
<dbReference type="InterPro" id="IPR032312">
    <property type="entry name" value="LacZ_4"/>
</dbReference>
<dbReference type="InterPro" id="IPR023230">
    <property type="entry name" value="Glyco_hydro_2_CS"/>
</dbReference>
<dbReference type="Pfam" id="PF02836">
    <property type="entry name" value="Glyco_hydro_2_C"/>
    <property type="match status" value="1"/>
</dbReference>
<dbReference type="EMBL" id="CAEZWV010000012">
    <property type="protein sequence ID" value="CAB4670461.1"/>
    <property type="molecule type" value="Genomic_DNA"/>
</dbReference>
<accession>A0A6J6M8H5</accession>
<dbReference type="PROSITE" id="PS00608">
    <property type="entry name" value="GLYCOSYL_HYDROL_F2_2"/>
    <property type="match status" value="1"/>
</dbReference>
<gene>
    <name evidence="8" type="ORF">UFOPK2295_00768</name>
</gene>
<evidence type="ECO:0000259" key="7">
    <source>
        <dbReference type="SMART" id="SM01038"/>
    </source>
</evidence>
<dbReference type="Pfam" id="PF02929">
    <property type="entry name" value="Bgal_small_N"/>
    <property type="match status" value="1"/>
</dbReference>
<keyword evidence="5" id="KW-0326">Glycosidase</keyword>
<dbReference type="InterPro" id="IPR008979">
    <property type="entry name" value="Galactose-bd-like_sf"/>
</dbReference>
<dbReference type="InterPro" id="IPR013783">
    <property type="entry name" value="Ig-like_fold"/>
</dbReference>
<dbReference type="GO" id="GO:0005990">
    <property type="term" value="P:lactose catabolic process"/>
    <property type="evidence" value="ECO:0007669"/>
    <property type="project" value="TreeGrafter"/>
</dbReference>
<dbReference type="Gene3D" id="3.20.20.80">
    <property type="entry name" value="Glycosidases"/>
    <property type="match status" value="1"/>
</dbReference>
<dbReference type="InterPro" id="IPR011013">
    <property type="entry name" value="Gal_mutarotase_sf_dom"/>
</dbReference>
<dbReference type="SUPFAM" id="SSF49303">
    <property type="entry name" value="beta-Galactosidase/glucuronidase domain"/>
    <property type="match status" value="2"/>
</dbReference>
<dbReference type="InterPro" id="IPR036156">
    <property type="entry name" value="Beta-gal/glucu_dom_sf"/>
</dbReference>
<dbReference type="SMART" id="SM01038">
    <property type="entry name" value="Bgal_small_N"/>
    <property type="match status" value="1"/>
</dbReference>
<dbReference type="GO" id="GO:0004565">
    <property type="term" value="F:beta-galactosidase activity"/>
    <property type="evidence" value="ECO:0007669"/>
    <property type="project" value="UniProtKB-EC"/>
</dbReference>
<comment type="similarity">
    <text evidence="2">Belongs to the glycosyl hydrolase 2 family.</text>
</comment>
<dbReference type="FunFam" id="3.20.20.80:FF:000018">
    <property type="entry name" value="Beta-galactosidase"/>
    <property type="match status" value="1"/>
</dbReference>
<evidence type="ECO:0000256" key="1">
    <source>
        <dbReference type="ARBA" id="ARBA00001412"/>
    </source>
</evidence>
<sequence>MALPAVGHIRPWADPQVVSMNRLPMRTPLVPYADVDSVRTQNREASPWFKSLDGKWKFKRFEDVVDVTAASLTSDTTKWPQISVPGNWTLAGLGDLPHYTNVQMPWEGRPPSLPATVATAVHRTSFTVPASWKKRRTILHIGGAESVHMVYLNGEFIGYGTDSRLPSEYDLSAHLIAGKNTLAVVVCRYSAQSHLEDQDQWWMAGLHREVFLRSQAEIAIEDVHVNAGVAPNGAGSLEIDVKVSVPAGTNLQRGWMVRVQLETMSGKKVGLPRSSEVSWFDMPYVFDGHVAKFREWTIDDAELWSAEQPHRYRVVCELIDPFDEVTEAVAVTTGFRSVRIDGNSLLINNKRVMIRGVNRHDHHPDKGKAVSVDDMRADLVLMKQHNVNAVRCSHYPNDSRLLDLCDELGLYVIDEANAESHAWNTSLCHDVRYRETWISRISRMVERDRNHPSIIMWSLGNEAGYGAVHDAAAAWIRSADPSRPIHYEGAVFHAGWETGGVAASDVVCPMYAPIDAIVEYGKNSAGKRPLIMCEYSHAMGNSNGSLSDYWDAFENTPGLQGGFVWEWKDHGLTQRITGGGTRLAYGGQFGDTPNDGNFVADGLVHADLTPHPAMRELAWVHRPAWVTLAGTKKAPQLRIRNHQWFTDLSGYEARWELIVDGKTTKSGVLTVPAVAPDSSVVVPVPVALPANCGEAFVSVTWRLKKATTWAPKGHVVAWDQVVLQSQKPERVPVQKRRGETPKISPRVTLWRAAVDNDGFKMMPHLWSGFGRSLERWLGQGIPTDDADVLSSATQVEERADGSVRYEHTVVVPEELADLPRIGATFDVPSRFTQLRYYGNGPHENYPDRKASAMQGVWEGAPDELPYLVPQEFGLRTDCRWMEVVDPTTGDVLRIESDGCLLHMSAVHHTANDLHAANERTELKRRRGLTVHVDIAHRGLGTASCGPDTLERYRIAPGTYTFAYVVSQR</sequence>
<evidence type="ECO:0000256" key="4">
    <source>
        <dbReference type="ARBA" id="ARBA00022801"/>
    </source>
</evidence>
<dbReference type="InterPro" id="IPR023232">
    <property type="entry name" value="Glyco_hydro_2_AS"/>
</dbReference>
<dbReference type="InterPro" id="IPR006101">
    <property type="entry name" value="Glyco_hydro_2"/>
</dbReference>
<dbReference type="InterPro" id="IPR006104">
    <property type="entry name" value="Glyco_hydro_2_N"/>
</dbReference>
<dbReference type="InterPro" id="IPR014718">
    <property type="entry name" value="GH-type_carb-bd"/>
</dbReference>
<keyword evidence="4" id="KW-0378">Hydrolase</keyword>
<dbReference type="GO" id="GO:0009341">
    <property type="term" value="C:beta-galactosidase complex"/>
    <property type="evidence" value="ECO:0007669"/>
    <property type="project" value="InterPro"/>
</dbReference>
<protein>
    <recommendedName>
        <fullName evidence="3">beta-galactosidase</fullName>
        <ecNumber evidence="3">3.2.1.23</ecNumber>
    </recommendedName>
    <alternativeName>
        <fullName evidence="6">Lactase</fullName>
    </alternativeName>
</protein>
<reference evidence="8" key="1">
    <citation type="submission" date="2020-05" db="EMBL/GenBank/DDBJ databases">
        <authorList>
            <person name="Chiriac C."/>
            <person name="Salcher M."/>
            <person name="Ghai R."/>
            <person name="Kavagutti S V."/>
        </authorList>
    </citation>
    <scope>NUCLEOTIDE SEQUENCE</scope>
</reference>
<evidence type="ECO:0000256" key="6">
    <source>
        <dbReference type="ARBA" id="ARBA00032230"/>
    </source>
</evidence>
<evidence type="ECO:0000256" key="2">
    <source>
        <dbReference type="ARBA" id="ARBA00007401"/>
    </source>
</evidence>
<dbReference type="InterPro" id="IPR017853">
    <property type="entry name" value="GH"/>
</dbReference>
<evidence type="ECO:0000256" key="3">
    <source>
        <dbReference type="ARBA" id="ARBA00012756"/>
    </source>
</evidence>